<name>A0A327JRN1_9HYPH</name>
<evidence type="ECO:0000259" key="1">
    <source>
        <dbReference type="Pfam" id="PF04028"/>
    </source>
</evidence>
<feature type="domain" description="DUF374" evidence="1">
    <location>
        <begin position="66"/>
        <end position="140"/>
    </location>
</feature>
<dbReference type="OrthoDB" id="9810508at2"/>
<dbReference type="Proteomes" id="UP000249299">
    <property type="component" value="Unassembled WGS sequence"/>
</dbReference>
<reference evidence="2 3" key="1">
    <citation type="submission" date="2017-07" db="EMBL/GenBank/DDBJ databases">
        <title>Draft Genome Sequences of Select Purple Nonsulfur Bacteria.</title>
        <authorList>
            <person name="Lasarre B."/>
            <person name="Mckinlay J.B."/>
        </authorList>
    </citation>
    <scope>NUCLEOTIDE SEQUENCE [LARGE SCALE GENOMIC DNA]</scope>
    <source>
        <strain evidence="2 3">DSM 11290</strain>
    </source>
</reference>
<protein>
    <recommendedName>
        <fullName evidence="1">DUF374 domain-containing protein</fullName>
    </recommendedName>
</protein>
<keyword evidence="3" id="KW-1185">Reference proteome</keyword>
<evidence type="ECO:0000313" key="2">
    <source>
        <dbReference type="EMBL" id="RAI28084.1"/>
    </source>
</evidence>
<dbReference type="Pfam" id="PF04028">
    <property type="entry name" value="DUF374"/>
    <property type="match status" value="1"/>
</dbReference>
<dbReference type="InterPro" id="IPR007172">
    <property type="entry name" value="DUF374"/>
</dbReference>
<accession>A0A327JRN1</accession>
<proteinExistence type="predicted"/>
<dbReference type="EMBL" id="NPEV01000012">
    <property type="protein sequence ID" value="RAI28084.1"/>
    <property type="molecule type" value="Genomic_DNA"/>
</dbReference>
<dbReference type="AlphaFoldDB" id="A0A327JRN1"/>
<comment type="caution">
    <text evidence="2">The sequence shown here is derived from an EMBL/GenBank/DDBJ whole genome shotgun (WGS) entry which is preliminary data.</text>
</comment>
<sequence>MLKRIVKSEAFRRLIGNTLAAYLDFIDRTSTLIIEPEDIDGYYHAVTPNIVTMWHGQHFLMPFARPTNADIRVMISKSGDGDINAIAAKKLGMGLIRASGGKTARQISRRGGVRGFLEALRCLENGISVSLTADVPKGPARVCGPGIVQLASRSGRPILPTGYATSRRIELDTWDRMAVNLPFSRCGFVAGDPIFVPSNLDEAGLKRECERVKAGLDAVIKRAYAIADETTD</sequence>
<dbReference type="CDD" id="cd07983">
    <property type="entry name" value="LPLAT_DUF374-like"/>
    <property type="match status" value="1"/>
</dbReference>
<dbReference type="RefSeq" id="WP_111433873.1">
    <property type="nucleotide sequence ID" value="NZ_JACIGG010000013.1"/>
</dbReference>
<organism evidence="2 3">
    <name type="scientific">Rhodobium orientis</name>
    <dbReference type="NCBI Taxonomy" id="34017"/>
    <lineage>
        <taxon>Bacteria</taxon>
        <taxon>Pseudomonadati</taxon>
        <taxon>Pseudomonadota</taxon>
        <taxon>Alphaproteobacteria</taxon>
        <taxon>Hyphomicrobiales</taxon>
        <taxon>Rhodobiaceae</taxon>
        <taxon>Rhodobium</taxon>
    </lineage>
</organism>
<evidence type="ECO:0000313" key="3">
    <source>
        <dbReference type="Proteomes" id="UP000249299"/>
    </source>
</evidence>
<gene>
    <name evidence="2" type="ORF">CH339_08090</name>
</gene>